<dbReference type="InterPro" id="IPR036515">
    <property type="entry name" value="Transposase_17_sf"/>
</dbReference>
<organism evidence="2 3">
    <name type="scientific">Mucilaginibacter lutimaris</name>
    <dbReference type="NCBI Taxonomy" id="931629"/>
    <lineage>
        <taxon>Bacteria</taxon>
        <taxon>Pseudomonadati</taxon>
        <taxon>Bacteroidota</taxon>
        <taxon>Sphingobacteriia</taxon>
        <taxon>Sphingobacteriales</taxon>
        <taxon>Sphingobacteriaceae</taxon>
        <taxon>Mucilaginibacter</taxon>
    </lineage>
</organism>
<dbReference type="InterPro" id="IPR002686">
    <property type="entry name" value="Transposase_17"/>
</dbReference>
<evidence type="ECO:0000313" key="2">
    <source>
        <dbReference type="EMBL" id="MFD0765228.1"/>
    </source>
</evidence>
<keyword evidence="3" id="KW-1185">Reference proteome</keyword>
<dbReference type="Gene3D" id="3.30.70.1290">
    <property type="entry name" value="Transposase IS200-like"/>
    <property type="match status" value="1"/>
</dbReference>
<dbReference type="RefSeq" id="WP_377142093.1">
    <property type="nucleotide sequence ID" value="NZ_JBHTIA010000005.1"/>
</dbReference>
<name>A0ABW2ZGB4_9SPHI</name>
<reference evidence="3" key="1">
    <citation type="journal article" date="2019" name="Int. J. Syst. Evol. Microbiol.">
        <title>The Global Catalogue of Microorganisms (GCM) 10K type strain sequencing project: providing services to taxonomists for standard genome sequencing and annotation.</title>
        <authorList>
            <consortium name="The Broad Institute Genomics Platform"/>
            <consortium name="The Broad Institute Genome Sequencing Center for Infectious Disease"/>
            <person name="Wu L."/>
            <person name="Ma J."/>
        </authorList>
    </citation>
    <scope>NUCLEOTIDE SEQUENCE [LARGE SCALE GENOMIC DNA]</scope>
    <source>
        <strain evidence="3">CCUG 60742</strain>
    </source>
</reference>
<dbReference type="SUPFAM" id="SSF143422">
    <property type="entry name" value="Transposase IS200-like"/>
    <property type="match status" value="1"/>
</dbReference>
<proteinExistence type="predicted"/>
<evidence type="ECO:0000259" key="1">
    <source>
        <dbReference type="SMART" id="SM01321"/>
    </source>
</evidence>
<protein>
    <submittedName>
        <fullName evidence="2">IS200/IS605 family transposase</fullName>
    </submittedName>
</protein>
<dbReference type="PANTHER" id="PTHR33360">
    <property type="entry name" value="TRANSPOSASE FOR INSERTION SEQUENCE ELEMENT IS200"/>
    <property type="match status" value="1"/>
</dbReference>
<sequence length="153" mass="18215">MPNTYTQLYVHIVFAVKNRDALLSINWDKRLRLYITAIVQNNGHKVLAINNMPDHIHMFVGLNPIRSLSDLMRLVKGDSSEWINKEKLTPFKFHWQEGYGAFTYSKSQIDNVVKYINNQQEHHKKISFLDEYRHLLKSFDIAFDERYIFKDPE</sequence>
<dbReference type="PANTHER" id="PTHR33360:SF2">
    <property type="entry name" value="TRANSPOSASE FOR INSERTION SEQUENCE ELEMENT IS200"/>
    <property type="match status" value="1"/>
</dbReference>
<gene>
    <name evidence="2" type="primary">tnpA</name>
    <name evidence="2" type="ORF">ACFQZI_10230</name>
</gene>
<comment type="caution">
    <text evidence="2">The sequence shown here is derived from an EMBL/GenBank/DDBJ whole genome shotgun (WGS) entry which is preliminary data.</text>
</comment>
<dbReference type="EMBL" id="JBHTIA010000005">
    <property type="protein sequence ID" value="MFD0765228.1"/>
    <property type="molecule type" value="Genomic_DNA"/>
</dbReference>
<dbReference type="SMART" id="SM01321">
    <property type="entry name" value="Y1_Tnp"/>
    <property type="match status" value="1"/>
</dbReference>
<dbReference type="Pfam" id="PF01797">
    <property type="entry name" value="Y1_Tnp"/>
    <property type="match status" value="1"/>
</dbReference>
<evidence type="ECO:0000313" key="3">
    <source>
        <dbReference type="Proteomes" id="UP001597073"/>
    </source>
</evidence>
<dbReference type="Proteomes" id="UP001597073">
    <property type="component" value="Unassembled WGS sequence"/>
</dbReference>
<accession>A0ABW2ZGB4</accession>
<feature type="domain" description="Transposase IS200-like" evidence="1">
    <location>
        <begin position="5"/>
        <end position="119"/>
    </location>
</feature>
<dbReference type="NCBIfam" id="NF033573">
    <property type="entry name" value="transpos_IS200"/>
    <property type="match status" value="1"/>
</dbReference>